<proteinExistence type="predicted"/>
<protein>
    <recommendedName>
        <fullName evidence="3">Fibronectin type-III domain-containing protein</fullName>
    </recommendedName>
</protein>
<feature type="non-terminal residue" evidence="1">
    <location>
        <position position="208"/>
    </location>
</feature>
<evidence type="ECO:0008006" key="3">
    <source>
        <dbReference type="Google" id="ProtNLM"/>
    </source>
</evidence>
<dbReference type="SUPFAM" id="SSF49265">
    <property type="entry name" value="Fibronectin type III"/>
    <property type="match status" value="1"/>
</dbReference>
<dbReference type="EMBL" id="JBHTMB010000342">
    <property type="protein sequence ID" value="MFD1238199.1"/>
    <property type="molecule type" value="Genomic_DNA"/>
</dbReference>
<evidence type="ECO:0000313" key="2">
    <source>
        <dbReference type="Proteomes" id="UP001597182"/>
    </source>
</evidence>
<name>A0ABW3VV01_9PSEU</name>
<accession>A0ABW3VV01</accession>
<dbReference type="InterPro" id="IPR036116">
    <property type="entry name" value="FN3_sf"/>
</dbReference>
<evidence type="ECO:0000313" key="1">
    <source>
        <dbReference type="EMBL" id="MFD1238199.1"/>
    </source>
</evidence>
<gene>
    <name evidence="1" type="ORF">ACFQ34_33395</name>
</gene>
<dbReference type="Gene3D" id="2.60.40.10">
    <property type="entry name" value="Immunoglobulins"/>
    <property type="match status" value="1"/>
</dbReference>
<keyword evidence="2" id="KW-1185">Reference proteome</keyword>
<organism evidence="1 2">
    <name type="scientific">Pseudonocardia benzenivorans</name>
    <dbReference type="NCBI Taxonomy" id="228005"/>
    <lineage>
        <taxon>Bacteria</taxon>
        <taxon>Bacillati</taxon>
        <taxon>Actinomycetota</taxon>
        <taxon>Actinomycetes</taxon>
        <taxon>Pseudonocardiales</taxon>
        <taxon>Pseudonocardiaceae</taxon>
        <taxon>Pseudonocardia</taxon>
    </lineage>
</organism>
<feature type="non-terminal residue" evidence="1">
    <location>
        <position position="1"/>
    </location>
</feature>
<comment type="caution">
    <text evidence="1">The sequence shown here is derived from an EMBL/GenBank/DDBJ whole genome shotgun (WGS) entry which is preliminary data.</text>
</comment>
<dbReference type="Proteomes" id="UP001597182">
    <property type="component" value="Unassembled WGS sequence"/>
</dbReference>
<dbReference type="InterPro" id="IPR013783">
    <property type="entry name" value="Ig-like_fold"/>
</dbReference>
<sequence length="208" mass="21759">AQVQVKWQLPATNTDGTDFVDGSHFEIGYRPSAVPAYPATYAQAAAAGTYSSLGTWGQPVTMTVTDWQTAFAPIDAASCLIAELAPGTPYDFRIRVLDSATPPNASAWSSTYTQYMPVDVTAPNTPAAPVVAGSKIAVSVKHYLGDDSGGTFNLSQDLAGLKVHIGTSATFTIDPRTIGDGGTFAGRIIATRSQIVSQVAVVQTFPVD</sequence>
<dbReference type="RefSeq" id="WP_379653429.1">
    <property type="nucleotide sequence ID" value="NZ_JBHTMB010000342.1"/>
</dbReference>
<reference evidence="2" key="1">
    <citation type="journal article" date="2019" name="Int. J. Syst. Evol. Microbiol.">
        <title>The Global Catalogue of Microorganisms (GCM) 10K type strain sequencing project: providing services to taxonomists for standard genome sequencing and annotation.</title>
        <authorList>
            <consortium name="The Broad Institute Genomics Platform"/>
            <consortium name="The Broad Institute Genome Sequencing Center for Infectious Disease"/>
            <person name="Wu L."/>
            <person name="Ma J."/>
        </authorList>
    </citation>
    <scope>NUCLEOTIDE SEQUENCE [LARGE SCALE GENOMIC DNA]</scope>
    <source>
        <strain evidence="2">CCUG 49018</strain>
    </source>
</reference>